<name>A0ABD3NXP3_9STRA</name>
<dbReference type="AlphaFoldDB" id="A0ABD3NXP3"/>
<dbReference type="EMBL" id="JALLPJ020000906">
    <property type="protein sequence ID" value="KAL3780093.1"/>
    <property type="molecule type" value="Genomic_DNA"/>
</dbReference>
<comment type="caution">
    <text evidence="1">The sequence shown here is derived from an EMBL/GenBank/DDBJ whole genome shotgun (WGS) entry which is preliminary data.</text>
</comment>
<evidence type="ECO:0000313" key="1">
    <source>
        <dbReference type="EMBL" id="KAL3780093.1"/>
    </source>
</evidence>
<keyword evidence="2" id="KW-1185">Reference proteome</keyword>
<sequence length="138" mass="16445">MNAYSFKSYSKMGMLRSPERRRVFKKYHEIKLRNRAWVYPHSVPTIEEIDQAGYPQAYSLACHEFLMKMTEIVATMRRGKQVQDSMIELCPHVRYDVRLPYRRRYTSIIGRSLQMPCMIHHDKFTLEIRSIKSATSHS</sequence>
<reference evidence="1 2" key="1">
    <citation type="submission" date="2024-10" db="EMBL/GenBank/DDBJ databases">
        <title>Updated reference genomes for cyclostephanoid diatoms.</title>
        <authorList>
            <person name="Roberts W.R."/>
            <person name="Alverson A.J."/>
        </authorList>
    </citation>
    <scope>NUCLEOTIDE SEQUENCE [LARGE SCALE GENOMIC DNA]</scope>
    <source>
        <strain evidence="1 2">AJA010-31</strain>
    </source>
</reference>
<dbReference type="Proteomes" id="UP001530400">
    <property type="component" value="Unassembled WGS sequence"/>
</dbReference>
<accession>A0ABD3NXP3</accession>
<gene>
    <name evidence="1" type="ORF">ACHAWO_002183</name>
</gene>
<proteinExistence type="predicted"/>
<organism evidence="1 2">
    <name type="scientific">Cyclotella atomus</name>
    <dbReference type="NCBI Taxonomy" id="382360"/>
    <lineage>
        <taxon>Eukaryota</taxon>
        <taxon>Sar</taxon>
        <taxon>Stramenopiles</taxon>
        <taxon>Ochrophyta</taxon>
        <taxon>Bacillariophyta</taxon>
        <taxon>Coscinodiscophyceae</taxon>
        <taxon>Thalassiosirophycidae</taxon>
        <taxon>Stephanodiscales</taxon>
        <taxon>Stephanodiscaceae</taxon>
        <taxon>Cyclotella</taxon>
    </lineage>
</organism>
<evidence type="ECO:0000313" key="2">
    <source>
        <dbReference type="Proteomes" id="UP001530400"/>
    </source>
</evidence>
<protein>
    <submittedName>
        <fullName evidence="1">Uncharacterized protein</fullName>
    </submittedName>
</protein>